<proteinExistence type="predicted"/>
<sequence length="494" mass="55682">MSDSTVERNILTVIEPAIQLDPMEILDVESGSENSDDATLKEKPSKFSQVVPDIRINGYDVQMDRLNLFSLKNDSFYPTVKIQFADVDGFFTSRFYPKDGDLIQVNIRSQGDETTFKPIRIDFTIVDCKPVGGGGGASASEYLILGRMYVPNLFTENVEYEEEVTSWDALLNIAERLQLGYASNVEETADTMTWTNPNDTTETWIQDIVANSYLSDETFFTSYIDPYYYLTMVDVNRLFSQEGAIEASQTFSQNAGDTMGAEGSEGQEDDFPNHLSNMIQMQGGARYISKHELVNKSGQISKANGYKRYTQYWDLEAKEWVSEFVDPLTNDTPGMIPATKGRVLEGEVEGPRNDQVKYKYLGTQGDNVHPEFQYATVQNYQNNTEINKIGMVIELDTVNPALVRYSRIYVQILEFASPIKNALLAPSNDDIEGDEASQTRSGDPDENDPNSENGIVNEYLTGFYVIAGVEWILTFPGPVRMRLKLQRREFTPTT</sequence>
<accession>A0A7S9STT0</accession>
<protein>
    <submittedName>
        <fullName evidence="2">Uncharacterized protein</fullName>
    </submittedName>
</protein>
<organism evidence="2">
    <name type="scientific">Virus NIOZ-UU157</name>
    <dbReference type="NCBI Taxonomy" id="2763269"/>
    <lineage>
        <taxon>Viruses</taxon>
    </lineage>
</organism>
<evidence type="ECO:0000313" key="2">
    <source>
        <dbReference type="EMBL" id="QPI16305.1"/>
    </source>
</evidence>
<name>A0A7S9STT0_9VIRU</name>
<reference evidence="2" key="1">
    <citation type="submission" date="2020-08" db="EMBL/GenBank/DDBJ databases">
        <title>Bridging the membrane lipid divide: bacteria of the FCB group superphylum have the potential to synthesize archaeal ether lipids.</title>
        <authorList>
            <person name="Villanueva L."/>
            <person name="von Meijenfeldt F.A.B."/>
            <person name="Westbye A.B."/>
            <person name="Yadav S."/>
            <person name="Hopmans E.C."/>
            <person name="Dutilh B.E."/>
            <person name="Sinninghe Damste J.S."/>
        </authorList>
    </citation>
    <scope>NUCLEOTIDE SEQUENCE</scope>
    <source>
        <strain evidence="2">NIOZ-UU157</strain>
    </source>
</reference>
<dbReference type="EMBL" id="MW030553">
    <property type="protein sequence ID" value="QPI16305.1"/>
    <property type="molecule type" value="Genomic_DNA"/>
</dbReference>
<gene>
    <name evidence="2" type="ORF">NIOZUU157_00193</name>
</gene>
<evidence type="ECO:0000256" key="1">
    <source>
        <dbReference type="SAM" id="MobiDB-lite"/>
    </source>
</evidence>
<feature type="region of interest" description="Disordered" evidence="1">
    <location>
        <begin position="426"/>
        <end position="453"/>
    </location>
</feature>